<dbReference type="eggNOG" id="KOG4302">
    <property type="taxonomic scope" value="Eukaryota"/>
</dbReference>
<feature type="region of interest" description="Disordered" evidence="2">
    <location>
        <begin position="462"/>
        <end position="782"/>
    </location>
</feature>
<dbReference type="PANTHER" id="PTHR19321:SF41">
    <property type="entry name" value="FASCETTO-RELATED"/>
    <property type="match status" value="1"/>
</dbReference>
<feature type="compositionally biased region" description="Low complexity" evidence="2">
    <location>
        <begin position="484"/>
        <end position="498"/>
    </location>
</feature>
<organism evidence="3 4">
    <name type="scientific">Capronia coronata CBS 617.96</name>
    <dbReference type="NCBI Taxonomy" id="1182541"/>
    <lineage>
        <taxon>Eukaryota</taxon>
        <taxon>Fungi</taxon>
        <taxon>Dikarya</taxon>
        <taxon>Ascomycota</taxon>
        <taxon>Pezizomycotina</taxon>
        <taxon>Eurotiomycetes</taxon>
        <taxon>Chaetothyriomycetidae</taxon>
        <taxon>Chaetothyriales</taxon>
        <taxon>Herpotrichiellaceae</taxon>
        <taxon>Capronia</taxon>
    </lineage>
</organism>
<dbReference type="OrthoDB" id="642895at2759"/>
<evidence type="ECO:0008006" key="5">
    <source>
        <dbReference type="Google" id="ProtNLM"/>
    </source>
</evidence>
<dbReference type="GeneID" id="19163840"/>
<feature type="compositionally biased region" description="Low complexity" evidence="2">
    <location>
        <begin position="688"/>
        <end position="701"/>
    </location>
</feature>
<feature type="compositionally biased region" description="Low complexity" evidence="2">
    <location>
        <begin position="640"/>
        <end position="654"/>
    </location>
</feature>
<dbReference type="Gene3D" id="1.20.58.1520">
    <property type="match status" value="1"/>
</dbReference>
<evidence type="ECO:0000313" key="3">
    <source>
        <dbReference type="EMBL" id="EXJ78593.1"/>
    </source>
</evidence>
<dbReference type="GO" id="GO:1990023">
    <property type="term" value="C:mitotic spindle midzone"/>
    <property type="evidence" value="ECO:0007669"/>
    <property type="project" value="TreeGrafter"/>
</dbReference>
<comment type="caution">
    <text evidence="3">The sequence shown here is derived from an EMBL/GenBank/DDBJ whole genome shotgun (WGS) entry which is preliminary data.</text>
</comment>
<feature type="compositionally biased region" description="Polar residues" evidence="2">
    <location>
        <begin position="710"/>
        <end position="720"/>
    </location>
</feature>
<dbReference type="RefSeq" id="XP_007728041.1">
    <property type="nucleotide sequence ID" value="XM_007729851.1"/>
</dbReference>
<dbReference type="GO" id="GO:0005737">
    <property type="term" value="C:cytoplasm"/>
    <property type="evidence" value="ECO:0007669"/>
    <property type="project" value="TreeGrafter"/>
</dbReference>
<dbReference type="STRING" id="1182541.W9XEG0"/>
<feature type="compositionally biased region" description="Polar residues" evidence="2">
    <location>
        <begin position="538"/>
        <end position="548"/>
    </location>
</feature>
<dbReference type="PANTHER" id="PTHR19321">
    <property type="entry name" value="PROTEIN REGULATOR OF CYTOKINESIS 1 PRC1-RELATED"/>
    <property type="match status" value="1"/>
</dbReference>
<dbReference type="InterPro" id="IPR007145">
    <property type="entry name" value="MAP65_Ase1_PRC1"/>
</dbReference>
<dbReference type="Proteomes" id="UP000019484">
    <property type="component" value="Unassembled WGS sequence"/>
</dbReference>
<protein>
    <recommendedName>
        <fullName evidence="5">Microtubule associated protein</fullName>
    </recommendedName>
</protein>
<evidence type="ECO:0000256" key="1">
    <source>
        <dbReference type="SAM" id="Coils"/>
    </source>
</evidence>
<reference evidence="3 4" key="1">
    <citation type="submission" date="2013-03" db="EMBL/GenBank/DDBJ databases">
        <title>The Genome Sequence of Capronia coronata CBS 617.96.</title>
        <authorList>
            <consortium name="The Broad Institute Genomics Platform"/>
            <person name="Cuomo C."/>
            <person name="de Hoog S."/>
            <person name="Gorbushina A."/>
            <person name="Walker B."/>
            <person name="Young S.K."/>
            <person name="Zeng Q."/>
            <person name="Gargeya S."/>
            <person name="Fitzgerald M."/>
            <person name="Haas B."/>
            <person name="Abouelleil A."/>
            <person name="Allen A.W."/>
            <person name="Alvarado L."/>
            <person name="Arachchi H.M."/>
            <person name="Berlin A.M."/>
            <person name="Chapman S.B."/>
            <person name="Gainer-Dewar J."/>
            <person name="Goldberg J."/>
            <person name="Griggs A."/>
            <person name="Gujja S."/>
            <person name="Hansen M."/>
            <person name="Howarth C."/>
            <person name="Imamovic A."/>
            <person name="Ireland A."/>
            <person name="Larimer J."/>
            <person name="McCowan C."/>
            <person name="Murphy C."/>
            <person name="Pearson M."/>
            <person name="Poon T.W."/>
            <person name="Priest M."/>
            <person name="Roberts A."/>
            <person name="Saif S."/>
            <person name="Shea T."/>
            <person name="Sisk P."/>
            <person name="Sykes S."/>
            <person name="Wortman J."/>
            <person name="Nusbaum C."/>
            <person name="Birren B."/>
        </authorList>
    </citation>
    <scope>NUCLEOTIDE SEQUENCE [LARGE SCALE GENOMIC DNA]</scope>
    <source>
        <strain evidence="3 4">CBS 617.96</strain>
    </source>
</reference>
<proteinExistence type="predicted"/>
<dbReference type="AlphaFoldDB" id="W9XEG0"/>
<evidence type="ECO:0000313" key="4">
    <source>
        <dbReference type="Proteomes" id="UP000019484"/>
    </source>
</evidence>
<feature type="compositionally biased region" description="Low complexity" evidence="2">
    <location>
        <begin position="727"/>
        <end position="765"/>
    </location>
</feature>
<dbReference type="GO" id="GO:0008017">
    <property type="term" value="F:microtubule binding"/>
    <property type="evidence" value="ECO:0007669"/>
    <property type="project" value="InterPro"/>
</dbReference>
<gene>
    <name evidence="3" type="ORF">A1O1_08994</name>
</gene>
<keyword evidence="4" id="KW-1185">Reference proteome</keyword>
<dbReference type="HOGENOM" id="CLU_013892_0_0_1"/>
<dbReference type="EMBL" id="AMWN01000011">
    <property type="protein sequence ID" value="EXJ78593.1"/>
    <property type="molecule type" value="Genomic_DNA"/>
</dbReference>
<dbReference type="GO" id="GO:0051256">
    <property type="term" value="P:mitotic spindle midzone assembly"/>
    <property type="evidence" value="ECO:0007669"/>
    <property type="project" value="TreeGrafter"/>
</dbReference>
<sequence>MPAPMDASYLTTQVTTIIGQLHSIFDEIGVPRNERESRETELFSALSETLHNQLRLVNNEKNEMTEEAHNIIKTIKQMEASLDDEKDRGYDLDTDGLRVTYPLIDCLRDLKEKYNVVSRLHRERFEQVKKLVQALESYSSHLESSFVKIRLPPTSSNSCPPNFDLSPSYVTTLDEEFSRVYDEYNRRTLLVQQIAEEIVRLWSDLGIPQAQTDSLIVQHYRDSPEQLGLHQADLDRLRSRRDKLLDEKKGREKRLGDLKKNIESLWDRLGIEEPDRKVFLATNRGCGLRTINEFEDELARLNELKRQNLHLFVEDARVRLQELWDALYFSEEEMLDFTPAFSDVYSDALLSAHEAEIERLTTLKEQRAPTLAAVEKYKSLIADRDALAASASDASRLLLKPQKGEKRDPGKLLREEKMRKRIAKELPKVTVELKRTLQKYEDEYGRPFLVHGERFLDEIEEKEVKAPPARSKTPNSHQPRSKTPAPAQASSKPAAGASRTGSTARPQSVMRGPPPRSTTKTPTAGMVRHQQPAPALLSTASHSQSKSPSKIPARLPLGNLKHGSNSPERRAAQHSQPASRSVQQHQPHEAVPNFSQSGRTMGPPRAPPPKMRDLFVPPEPSPPATMTTSSSHAQPPQPSTRPTSTISSGSNESSRYIRPISPEDVYDDRERMSYMSTSLLNRDRDRPQQQQQQQQQSQHSQPDSYIPDQPSHSMSTSTSIRGHSHSHGPGSRPHPSAPPSTMSATSRQTSNTSSNMTNGTTASGSENWETYSDGSEMEPERDVRDTYYSKVHAAAATTTTATTNALGMSHNLNGKRPMTAGGGVSGAGGADVALLSGQMGPPPAKIRVHANGNQNHGHTVHLHHDAHVQAYARQPDCGPRRPHQSQSHAYQQYERFREMSDENVDTTAAATAGGIAASGVRIEGSDAAWSTELEETY</sequence>
<feature type="coiled-coil region" evidence="1">
    <location>
        <begin position="47"/>
        <end position="81"/>
    </location>
</feature>
<feature type="compositionally biased region" description="Polar residues" evidence="2">
    <location>
        <begin position="573"/>
        <end position="585"/>
    </location>
</feature>
<keyword evidence="1" id="KW-0175">Coiled coil</keyword>
<feature type="region of interest" description="Disordered" evidence="2">
    <location>
        <begin position="912"/>
        <end position="937"/>
    </location>
</feature>
<evidence type="ECO:0000256" key="2">
    <source>
        <dbReference type="SAM" id="MobiDB-lite"/>
    </source>
</evidence>
<dbReference type="Pfam" id="PF03999">
    <property type="entry name" value="MAP65_ASE1"/>
    <property type="match status" value="1"/>
</dbReference>
<feature type="coiled-coil region" evidence="1">
    <location>
        <begin position="227"/>
        <end position="254"/>
    </location>
</feature>
<accession>W9XEG0</accession>
<name>W9XEG0_9EURO</name>